<keyword evidence="1" id="KW-1133">Transmembrane helix</keyword>
<name>A0A2G8KG08_STIJA</name>
<evidence type="ECO:0000313" key="4">
    <source>
        <dbReference type="Proteomes" id="UP000230750"/>
    </source>
</evidence>
<dbReference type="PANTHER" id="PTHR10590:SF4">
    <property type="entry name" value="SOLUTE CARRIER FAMILY 28 MEMBER 3"/>
    <property type="match status" value="1"/>
</dbReference>
<reference evidence="3 4" key="1">
    <citation type="journal article" date="2017" name="PLoS Biol.">
        <title>The sea cucumber genome provides insights into morphological evolution and visceral regeneration.</title>
        <authorList>
            <person name="Zhang X."/>
            <person name="Sun L."/>
            <person name="Yuan J."/>
            <person name="Sun Y."/>
            <person name="Gao Y."/>
            <person name="Zhang L."/>
            <person name="Li S."/>
            <person name="Dai H."/>
            <person name="Hamel J.F."/>
            <person name="Liu C."/>
            <person name="Yu Y."/>
            <person name="Liu S."/>
            <person name="Lin W."/>
            <person name="Guo K."/>
            <person name="Jin S."/>
            <person name="Xu P."/>
            <person name="Storey K.B."/>
            <person name="Huan P."/>
            <person name="Zhang T."/>
            <person name="Zhou Y."/>
            <person name="Zhang J."/>
            <person name="Lin C."/>
            <person name="Li X."/>
            <person name="Xing L."/>
            <person name="Huo D."/>
            <person name="Sun M."/>
            <person name="Wang L."/>
            <person name="Mercier A."/>
            <person name="Li F."/>
            <person name="Yang H."/>
            <person name="Xiang J."/>
        </authorList>
    </citation>
    <scope>NUCLEOTIDE SEQUENCE [LARGE SCALE GENOMIC DNA]</scope>
    <source>
        <strain evidence="3">Shaxun</strain>
        <tissue evidence="3">Muscle</tissue>
    </source>
</reference>
<feature type="transmembrane region" description="Helical" evidence="1">
    <location>
        <begin position="96"/>
        <end position="118"/>
    </location>
</feature>
<dbReference type="InterPro" id="IPR011657">
    <property type="entry name" value="CNT_C_dom"/>
</dbReference>
<dbReference type="AlphaFoldDB" id="A0A2G8KG08"/>
<feature type="transmembrane region" description="Helical" evidence="1">
    <location>
        <begin position="38"/>
        <end position="58"/>
    </location>
</feature>
<accession>A0A2G8KG08</accession>
<protein>
    <submittedName>
        <fullName evidence="3">Putative solute carrier family 28 member 3-like</fullName>
    </submittedName>
</protein>
<dbReference type="EMBL" id="MRZV01000613">
    <property type="protein sequence ID" value="PIK46926.1"/>
    <property type="molecule type" value="Genomic_DNA"/>
</dbReference>
<feature type="transmembrane region" description="Helical" evidence="1">
    <location>
        <begin position="130"/>
        <end position="149"/>
    </location>
</feature>
<comment type="caution">
    <text evidence="3">The sequence shown here is derived from an EMBL/GenBank/DDBJ whole genome shotgun (WGS) entry which is preliminary data.</text>
</comment>
<evidence type="ECO:0000259" key="2">
    <source>
        <dbReference type="Pfam" id="PF07662"/>
    </source>
</evidence>
<dbReference type="Proteomes" id="UP000230750">
    <property type="component" value="Unassembled WGS sequence"/>
</dbReference>
<dbReference type="InterPro" id="IPR008276">
    <property type="entry name" value="C_nuclsd_transpt"/>
</dbReference>
<evidence type="ECO:0000313" key="3">
    <source>
        <dbReference type="EMBL" id="PIK46926.1"/>
    </source>
</evidence>
<feature type="domain" description="Concentrative nucleoside transporter C-terminal" evidence="2">
    <location>
        <begin position="38"/>
        <end position="253"/>
    </location>
</feature>
<organism evidence="3 4">
    <name type="scientific">Stichopus japonicus</name>
    <name type="common">Sea cucumber</name>
    <dbReference type="NCBI Taxonomy" id="307972"/>
    <lineage>
        <taxon>Eukaryota</taxon>
        <taxon>Metazoa</taxon>
        <taxon>Echinodermata</taxon>
        <taxon>Eleutherozoa</taxon>
        <taxon>Echinozoa</taxon>
        <taxon>Holothuroidea</taxon>
        <taxon>Aspidochirotacea</taxon>
        <taxon>Aspidochirotida</taxon>
        <taxon>Stichopodidae</taxon>
        <taxon>Apostichopus</taxon>
    </lineage>
</organism>
<dbReference type="PANTHER" id="PTHR10590">
    <property type="entry name" value="SODIUM/NUCLEOSIDE COTRANSPORTER"/>
    <property type="match status" value="1"/>
</dbReference>
<proteinExistence type="predicted"/>
<dbReference type="OrthoDB" id="6075923at2759"/>
<sequence>MLKDMTKSELHAVMTGGFATIAGSVLGAYIAFGISASHLLSASVMSAPAALAIAKLFYPETEKSRFKTMEEIDLPKGEQRNVIEAASYGAATAIPLALNIAGNLIAFIAILALLNGILGYLGGLVGVDELSFEFICSYVFAPLAFLMGVQWKDCRLVAELLGLKTFLNEFVAYERLAEIIQNRETGEGDTISVRSEIIATYALCGFSNVGSIGIQLGGLTPMAPSRAGDLASVALRALIAGSIACFTTACIAGLLYDEANYDASVVSINSTST</sequence>
<keyword evidence="4" id="KW-1185">Reference proteome</keyword>
<dbReference type="GO" id="GO:0005415">
    <property type="term" value="F:nucleoside:sodium symporter activity"/>
    <property type="evidence" value="ECO:0007669"/>
    <property type="project" value="TreeGrafter"/>
</dbReference>
<keyword evidence="1" id="KW-0812">Transmembrane</keyword>
<dbReference type="GO" id="GO:0005886">
    <property type="term" value="C:plasma membrane"/>
    <property type="evidence" value="ECO:0007669"/>
    <property type="project" value="TreeGrafter"/>
</dbReference>
<dbReference type="STRING" id="307972.A0A2G8KG08"/>
<feature type="transmembrane region" description="Helical" evidence="1">
    <location>
        <begin position="233"/>
        <end position="256"/>
    </location>
</feature>
<evidence type="ECO:0000256" key="1">
    <source>
        <dbReference type="SAM" id="Phobius"/>
    </source>
</evidence>
<keyword evidence="1" id="KW-0472">Membrane</keyword>
<feature type="transmembrane region" description="Helical" evidence="1">
    <location>
        <begin position="12"/>
        <end position="32"/>
    </location>
</feature>
<gene>
    <name evidence="3" type="ORF">BSL78_16226</name>
</gene>
<dbReference type="Pfam" id="PF07662">
    <property type="entry name" value="Nucleos_tra2_C"/>
    <property type="match status" value="1"/>
</dbReference>